<dbReference type="Proteomes" id="UP001165430">
    <property type="component" value="Unassembled WGS sequence"/>
</dbReference>
<gene>
    <name evidence="2" type="ORF">MM213_05730</name>
</gene>
<evidence type="ECO:0000313" key="2">
    <source>
        <dbReference type="EMBL" id="MCH7412971.1"/>
    </source>
</evidence>
<accession>A0ABS9V990</accession>
<feature type="compositionally biased region" description="Basic and acidic residues" evidence="1">
    <location>
        <begin position="118"/>
        <end position="131"/>
    </location>
</feature>
<feature type="compositionally biased region" description="Polar residues" evidence="1">
    <location>
        <begin position="101"/>
        <end position="117"/>
    </location>
</feature>
<sequence length="157" mass="18055">MINRLHRCNIFNTFENLISNSQVIHLGLEPHMMLEQNIISSISTKGLFLILVFCAFGNFDTFGQGDKDKYLPDVPKTTENPIHFESPESANYDHKIDVNNKYNSTSKETKASTNQNPIRKENPIYKQGSDKEVKKEGMSTLSFNLFLYIVDKFKEDN</sequence>
<dbReference type="EMBL" id="JAKZGO010000004">
    <property type="protein sequence ID" value="MCH7412971.1"/>
    <property type="molecule type" value="Genomic_DNA"/>
</dbReference>
<evidence type="ECO:0000256" key="1">
    <source>
        <dbReference type="SAM" id="MobiDB-lite"/>
    </source>
</evidence>
<feature type="region of interest" description="Disordered" evidence="1">
    <location>
        <begin position="101"/>
        <end position="131"/>
    </location>
</feature>
<proteinExistence type="predicted"/>
<keyword evidence="3" id="KW-1185">Reference proteome</keyword>
<comment type="caution">
    <text evidence="2">The sequence shown here is derived from an EMBL/GenBank/DDBJ whole genome shotgun (WGS) entry which is preliminary data.</text>
</comment>
<evidence type="ECO:0000313" key="3">
    <source>
        <dbReference type="Proteomes" id="UP001165430"/>
    </source>
</evidence>
<dbReference type="RefSeq" id="WP_241410512.1">
    <property type="nucleotide sequence ID" value="NZ_JAKZGO010000004.1"/>
</dbReference>
<name>A0ABS9V990_9BACT</name>
<reference evidence="2" key="1">
    <citation type="submission" date="2022-03" db="EMBL/GenBank/DDBJ databases">
        <title>De novo assembled genomes of Belliella spp. (Cyclobacteriaceae) strains.</title>
        <authorList>
            <person name="Szabo A."/>
            <person name="Korponai K."/>
            <person name="Felfoldi T."/>
        </authorList>
    </citation>
    <scope>NUCLEOTIDE SEQUENCE</scope>
    <source>
        <strain evidence="2">DSM 111903</strain>
    </source>
</reference>
<organism evidence="2 3">
    <name type="scientific">Belliella alkalica</name>
    <dbReference type="NCBI Taxonomy" id="1730871"/>
    <lineage>
        <taxon>Bacteria</taxon>
        <taxon>Pseudomonadati</taxon>
        <taxon>Bacteroidota</taxon>
        <taxon>Cytophagia</taxon>
        <taxon>Cytophagales</taxon>
        <taxon>Cyclobacteriaceae</taxon>
        <taxon>Belliella</taxon>
    </lineage>
</organism>
<protein>
    <submittedName>
        <fullName evidence="2">Uncharacterized protein</fullName>
    </submittedName>
</protein>